<dbReference type="WBParaSite" id="ECPE_0001752401-mRNA-1">
    <property type="protein sequence ID" value="ECPE_0001752401-mRNA-1"/>
    <property type="gene ID" value="ECPE_0001752401"/>
</dbReference>
<proteinExistence type="predicted"/>
<protein>
    <submittedName>
        <fullName evidence="1">PLAT domain-containing protein</fullName>
    </submittedName>
</protein>
<sequence>LELVPESTAFGDVFLPRLSGDRTNTDHDSVYLLVGHGQDTNLLFKATLNPARIITCRLETRPLVDCPVIPRIKAVNFSVEHSEFNWFVTKEFDMTHASPTSTLSDIA</sequence>
<evidence type="ECO:0000313" key="1">
    <source>
        <dbReference type="WBParaSite" id="ECPE_0001752401-mRNA-1"/>
    </source>
</evidence>
<accession>A0A183BE44</accession>
<reference evidence="1" key="1">
    <citation type="submission" date="2016-06" db="UniProtKB">
        <authorList>
            <consortium name="WormBaseParasite"/>
        </authorList>
    </citation>
    <scope>IDENTIFICATION</scope>
</reference>
<organism evidence="1">
    <name type="scientific">Echinostoma caproni</name>
    <dbReference type="NCBI Taxonomy" id="27848"/>
    <lineage>
        <taxon>Eukaryota</taxon>
        <taxon>Metazoa</taxon>
        <taxon>Spiralia</taxon>
        <taxon>Lophotrochozoa</taxon>
        <taxon>Platyhelminthes</taxon>
        <taxon>Trematoda</taxon>
        <taxon>Digenea</taxon>
        <taxon>Plagiorchiida</taxon>
        <taxon>Echinostomata</taxon>
        <taxon>Echinostomatoidea</taxon>
        <taxon>Echinostomatidae</taxon>
        <taxon>Echinostoma</taxon>
    </lineage>
</organism>
<dbReference type="AlphaFoldDB" id="A0A183BE44"/>
<name>A0A183BE44_9TREM</name>